<evidence type="ECO:0000313" key="2">
    <source>
        <dbReference type="EMBL" id="MCM1990684.1"/>
    </source>
</evidence>
<proteinExistence type="predicted"/>
<feature type="transmembrane region" description="Helical" evidence="1">
    <location>
        <begin position="61"/>
        <end position="83"/>
    </location>
</feature>
<dbReference type="Proteomes" id="UP001056429">
    <property type="component" value="Unassembled WGS sequence"/>
</dbReference>
<feature type="transmembrane region" description="Helical" evidence="1">
    <location>
        <begin position="125"/>
        <end position="143"/>
    </location>
</feature>
<name>A0A9J6P2S7_9CLOT</name>
<evidence type="ECO:0000256" key="1">
    <source>
        <dbReference type="SAM" id="Phobius"/>
    </source>
</evidence>
<accession>A0A9J6P2S7</accession>
<dbReference type="EMBL" id="JAGSOJ010000002">
    <property type="protein sequence ID" value="MCM1990684.1"/>
    <property type="molecule type" value="Genomic_DNA"/>
</dbReference>
<comment type="caution">
    <text evidence="2">The sequence shown here is derived from an EMBL/GenBank/DDBJ whole genome shotgun (WGS) entry which is preliminary data.</text>
</comment>
<sequence>MNLSFKDKVSDGFRILCYYGLIMFMVFLLSGLNFSLNGWVMNGVVLAGYMWADITLLKNELIGIIGIFLGKVMNILLFVLYFATKFHSFKSILEWRGILFAIFSSAILILMYWRINKKEENKNVVLVLLSFFLGVVLYGYVGLRCDFNNHIKDEIFNLGMEVQKVERMLKDEADLDEITSALNNIDFKVLDRIDRYYLDGNNYPFKKNPMLTTVMSRLYYNNPYNSGWENREFLKIICSRYKNNIWKFYDEEEFTPRKVRTFFKEQDKYTWVYPKDVKPGVHNLIYEWSKEDYYEVYKELMLIALASVDFTKLEEVEKIRGKLDLYEEIVNFNNYDSYIMWCVYNGYKNSYGENKEEIEKGLIHLYSKEKCKELMDQIADHNEEFKELLDKFERGRK</sequence>
<reference evidence="2" key="2">
    <citation type="submission" date="2021-04" db="EMBL/GenBank/DDBJ databases">
        <authorList>
            <person name="Dong X."/>
        </authorList>
    </citation>
    <scope>NUCLEOTIDE SEQUENCE</scope>
    <source>
        <strain evidence="2">ZWT</strain>
    </source>
</reference>
<dbReference type="AlphaFoldDB" id="A0A9J6P2S7"/>
<organism evidence="2 3">
    <name type="scientific">Oceanirhabdus seepicola</name>
    <dbReference type="NCBI Taxonomy" id="2828781"/>
    <lineage>
        <taxon>Bacteria</taxon>
        <taxon>Bacillati</taxon>
        <taxon>Bacillota</taxon>
        <taxon>Clostridia</taxon>
        <taxon>Eubacteriales</taxon>
        <taxon>Clostridiaceae</taxon>
        <taxon>Oceanirhabdus</taxon>
    </lineage>
</organism>
<keyword evidence="1" id="KW-1133">Transmembrane helix</keyword>
<reference evidence="2" key="1">
    <citation type="journal article" date="2021" name="mSystems">
        <title>Bacteria and Archaea Synergistically Convert Glycine Betaine to Biogenic Methane in the Formosa Cold Seep of the South China Sea.</title>
        <authorList>
            <person name="Li L."/>
            <person name="Zhang W."/>
            <person name="Zhang S."/>
            <person name="Song L."/>
            <person name="Sun Q."/>
            <person name="Zhang H."/>
            <person name="Xiang H."/>
            <person name="Dong X."/>
        </authorList>
    </citation>
    <scope>NUCLEOTIDE SEQUENCE</scope>
    <source>
        <strain evidence="2">ZWT</strain>
    </source>
</reference>
<dbReference type="RefSeq" id="WP_250859776.1">
    <property type="nucleotide sequence ID" value="NZ_JAGSOJ010000002.1"/>
</dbReference>
<feature type="transmembrane region" description="Helical" evidence="1">
    <location>
        <begin position="95"/>
        <end position="113"/>
    </location>
</feature>
<feature type="transmembrane region" description="Helical" evidence="1">
    <location>
        <begin position="12"/>
        <end position="30"/>
    </location>
</feature>
<evidence type="ECO:0000313" key="3">
    <source>
        <dbReference type="Proteomes" id="UP001056429"/>
    </source>
</evidence>
<keyword evidence="3" id="KW-1185">Reference proteome</keyword>
<protein>
    <submittedName>
        <fullName evidence="2">Uncharacterized protein</fullName>
    </submittedName>
</protein>
<keyword evidence="1" id="KW-0812">Transmembrane</keyword>
<keyword evidence="1" id="KW-0472">Membrane</keyword>
<gene>
    <name evidence="2" type="ORF">KDK92_13205</name>
</gene>